<dbReference type="RefSeq" id="WP_252580043.1">
    <property type="nucleotide sequence ID" value="NZ_CP071527.1"/>
</dbReference>
<feature type="transmembrane region" description="Helical" evidence="1">
    <location>
        <begin position="195"/>
        <end position="218"/>
    </location>
</feature>
<keyword evidence="1" id="KW-0812">Transmembrane</keyword>
<feature type="transmembrane region" description="Helical" evidence="1">
    <location>
        <begin position="117"/>
        <end position="140"/>
    </location>
</feature>
<keyword evidence="1" id="KW-1133">Transmembrane helix</keyword>
<dbReference type="PROSITE" id="PS51782">
    <property type="entry name" value="LYSM"/>
    <property type="match status" value="1"/>
</dbReference>
<reference evidence="3" key="1">
    <citation type="submission" date="2021-03" db="EMBL/GenBank/DDBJ databases">
        <title>Legionella lytica PCM 2298.</title>
        <authorList>
            <person name="Koper P."/>
        </authorList>
    </citation>
    <scope>NUCLEOTIDE SEQUENCE</scope>
    <source>
        <strain evidence="3">PCM 2298</strain>
    </source>
</reference>
<evidence type="ECO:0000313" key="4">
    <source>
        <dbReference type="Proteomes" id="UP001057474"/>
    </source>
</evidence>
<keyword evidence="4" id="KW-1185">Reference proteome</keyword>
<feature type="domain" description="LysM" evidence="2">
    <location>
        <begin position="14"/>
        <end position="68"/>
    </location>
</feature>
<dbReference type="InterPro" id="IPR036779">
    <property type="entry name" value="LysM_dom_sf"/>
</dbReference>
<feature type="transmembrane region" description="Helical" evidence="1">
    <location>
        <begin position="160"/>
        <end position="183"/>
    </location>
</feature>
<evidence type="ECO:0000313" key="3">
    <source>
        <dbReference type="EMBL" id="USQ13724.1"/>
    </source>
</evidence>
<protein>
    <submittedName>
        <fullName evidence="3">LysM peptidoglycan-binding domain-containing protein</fullName>
    </submittedName>
</protein>
<dbReference type="InterPro" id="IPR018392">
    <property type="entry name" value="LysM"/>
</dbReference>
<gene>
    <name evidence="3" type="ORF">J2N86_13775</name>
</gene>
<evidence type="ECO:0000259" key="2">
    <source>
        <dbReference type="PROSITE" id="PS51782"/>
    </source>
</evidence>
<sequence length="628" mass="66927">MPMGQALLFSFNFRKSTLKSGDSLESIALQVYGDSSLWYLIADANGISDRNAIAGGDSKLYIGQRLTIPPAAAGQHHTHATHRILDANKMLGNTSANAATPTPKPPKPKHGNFWGKLLVAVVATVATVLTAGALAIGMGVTGSIFSAGLSALGGTITGTAGAAGIGSVLGVGLAAGFVGSLAGQTAANLMGMQSGVDFGGALISGLATAATAGIGYGLKNIGIFKNLSNKLNNYNYKYFNTASAFEMMEQNAASQAFNTTIRRHQHFDWTELGVATLTGGLMGSEAGKEFGKKLETLDNHTGMLRAELQTLTGAGAQSLTTGTHFDALQVLGDNLGSTIGNAVVGRFAWPGLETRGQDLAKENIKGLEIDGLLDDFEQSKQNFNNHLVNHMDEGINLAIDISLTPHDRDTYLSGSVLSGYVGHVIYNDSPLFNGSGLFTNEAMPLDLKKGALLQGSSQLEKSKLAPKNFGVEDAKNGLRKVFDEYGFEMSKIVEKMYRYETKHFNSGQYILTGAAGMEAVKGAKAPYYGWSKEFFTKHPEYTPIGTTDLHDGIGASKKGGNAQKKGLTPYIIFPSVEAGMMHLAYKIKNQYNGDYARWHSSIASNKQVYRNELKGVRWSMTNEFQKGA</sequence>
<dbReference type="EMBL" id="CP071527">
    <property type="protein sequence ID" value="USQ13724.1"/>
    <property type="molecule type" value="Genomic_DNA"/>
</dbReference>
<dbReference type="SMART" id="SM00257">
    <property type="entry name" value="LysM"/>
    <property type="match status" value="1"/>
</dbReference>
<evidence type="ECO:0000256" key="1">
    <source>
        <dbReference type="SAM" id="Phobius"/>
    </source>
</evidence>
<name>A0ABY4Y9G1_9GAMM</name>
<accession>A0ABY4Y9G1</accession>
<dbReference type="Pfam" id="PF01476">
    <property type="entry name" value="LysM"/>
    <property type="match status" value="1"/>
</dbReference>
<organism evidence="3 4">
    <name type="scientific">Legionella lytica</name>
    <dbReference type="NCBI Taxonomy" id="96232"/>
    <lineage>
        <taxon>Bacteria</taxon>
        <taxon>Pseudomonadati</taxon>
        <taxon>Pseudomonadota</taxon>
        <taxon>Gammaproteobacteria</taxon>
        <taxon>Legionellales</taxon>
        <taxon>Legionellaceae</taxon>
        <taxon>Legionella</taxon>
    </lineage>
</organism>
<dbReference type="Gene3D" id="3.10.350.10">
    <property type="entry name" value="LysM domain"/>
    <property type="match status" value="1"/>
</dbReference>
<keyword evidence="1" id="KW-0472">Membrane</keyword>
<dbReference type="CDD" id="cd00118">
    <property type="entry name" value="LysM"/>
    <property type="match status" value="1"/>
</dbReference>
<proteinExistence type="predicted"/>
<dbReference type="Proteomes" id="UP001057474">
    <property type="component" value="Chromosome"/>
</dbReference>